<evidence type="ECO:0000256" key="9">
    <source>
        <dbReference type="ARBA" id="ARBA00049940"/>
    </source>
</evidence>
<keyword evidence="6 10" id="KW-0407">Ion channel</keyword>
<feature type="transmembrane region" description="Helical" evidence="10">
    <location>
        <begin position="7"/>
        <end position="25"/>
    </location>
</feature>
<dbReference type="PANTHER" id="PTHR28259:SF1">
    <property type="entry name" value="FLUORIDE EXPORT PROTEIN 1-RELATED"/>
    <property type="match status" value="1"/>
</dbReference>
<feature type="transmembrane region" description="Helical" evidence="10">
    <location>
        <begin position="58"/>
        <end position="78"/>
    </location>
</feature>
<feature type="transmembrane region" description="Helical" evidence="10">
    <location>
        <begin position="31"/>
        <end position="51"/>
    </location>
</feature>
<proteinExistence type="inferred from homology"/>
<organism evidence="11 12">
    <name type="scientific">Lysinibacillus fusiformis</name>
    <dbReference type="NCBI Taxonomy" id="28031"/>
    <lineage>
        <taxon>Bacteria</taxon>
        <taxon>Bacillati</taxon>
        <taxon>Bacillota</taxon>
        <taxon>Bacilli</taxon>
        <taxon>Bacillales</taxon>
        <taxon>Bacillaceae</taxon>
        <taxon>Lysinibacillus</taxon>
    </lineage>
</organism>
<accession>A0A1E4R8G7</accession>
<evidence type="ECO:0000256" key="4">
    <source>
        <dbReference type="ARBA" id="ARBA00022989"/>
    </source>
</evidence>
<dbReference type="GO" id="GO:0005886">
    <property type="term" value="C:plasma membrane"/>
    <property type="evidence" value="ECO:0007669"/>
    <property type="project" value="UniProtKB-SubCell"/>
</dbReference>
<dbReference type="OrthoDB" id="9799631at2"/>
<dbReference type="Proteomes" id="UP000094784">
    <property type="component" value="Unassembled WGS sequence"/>
</dbReference>
<keyword evidence="10" id="KW-0915">Sodium</keyword>
<evidence type="ECO:0000313" key="12">
    <source>
        <dbReference type="Proteomes" id="UP000094784"/>
    </source>
</evidence>
<comment type="caution">
    <text evidence="11">The sequence shown here is derived from an EMBL/GenBank/DDBJ whole genome shotgun (WGS) entry which is preliminary data.</text>
</comment>
<dbReference type="RefSeq" id="WP_069481739.1">
    <property type="nucleotide sequence ID" value="NZ_KV766182.1"/>
</dbReference>
<gene>
    <name evidence="10" type="primary">fluC</name>
    <name evidence="10" type="synonym">crcB</name>
    <name evidence="11" type="ORF">BG258_13050</name>
</gene>
<evidence type="ECO:0000256" key="10">
    <source>
        <dbReference type="HAMAP-Rule" id="MF_00454"/>
    </source>
</evidence>
<dbReference type="NCBIfam" id="TIGR00494">
    <property type="entry name" value="crcB"/>
    <property type="match status" value="1"/>
</dbReference>
<dbReference type="GO" id="GO:0140114">
    <property type="term" value="P:cellular detoxification of fluoride"/>
    <property type="evidence" value="ECO:0007669"/>
    <property type="project" value="UniProtKB-UniRule"/>
</dbReference>
<feature type="transmembrane region" description="Helical" evidence="10">
    <location>
        <begin position="90"/>
        <end position="112"/>
    </location>
</feature>
<dbReference type="GO" id="GO:0062054">
    <property type="term" value="F:fluoride channel activity"/>
    <property type="evidence" value="ECO:0007669"/>
    <property type="project" value="UniProtKB-UniRule"/>
</dbReference>
<dbReference type="Pfam" id="PF02537">
    <property type="entry name" value="CRCB"/>
    <property type="match status" value="1"/>
</dbReference>
<keyword evidence="5 10" id="KW-0472">Membrane</keyword>
<keyword evidence="3 10" id="KW-0812">Transmembrane</keyword>
<keyword evidence="10" id="KW-0479">Metal-binding</keyword>
<evidence type="ECO:0000256" key="5">
    <source>
        <dbReference type="ARBA" id="ARBA00023136"/>
    </source>
</evidence>
<evidence type="ECO:0000256" key="1">
    <source>
        <dbReference type="ARBA" id="ARBA00004651"/>
    </source>
</evidence>
<dbReference type="EMBL" id="MECQ01000001">
    <property type="protein sequence ID" value="ODV56754.1"/>
    <property type="molecule type" value="Genomic_DNA"/>
</dbReference>
<dbReference type="HAMAP" id="MF_00454">
    <property type="entry name" value="FluC"/>
    <property type="match status" value="1"/>
</dbReference>
<evidence type="ECO:0000256" key="8">
    <source>
        <dbReference type="ARBA" id="ARBA00035585"/>
    </source>
</evidence>
<dbReference type="AlphaFoldDB" id="A0A1E4R8G7"/>
<dbReference type="InterPro" id="IPR003691">
    <property type="entry name" value="FluC"/>
</dbReference>
<feature type="binding site" evidence="10">
    <location>
        <position position="72"/>
    </location>
    <ligand>
        <name>Na(+)</name>
        <dbReference type="ChEBI" id="CHEBI:29101"/>
        <note>structural</note>
    </ligand>
</feature>
<evidence type="ECO:0000256" key="3">
    <source>
        <dbReference type="ARBA" id="ARBA00022692"/>
    </source>
</evidence>
<comment type="catalytic activity">
    <reaction evidence="8">
        <text>fluoride(in) = fluoride(out)</text>
        <dbReference type="Rhea" id="RHEA:76159"/>
        <dbReference type="ChEBI" id="CHEBI:17051"/>
    </reaction>
    <physiologicalReaction direction="left-to-right" evidence="8">
        <dbReference type="Rhea" id="RHEA:76160"/>
    </physiologicalReaction>
</comment>
<dbReference type="GO" id="GO:0046872">
    <property type="term" value="F:metal ion binding"/>
    <property type="evidence" value="ECO:0007669"/>
    <property type="project" value="UniProtKB-KW"/>
</dbReference>
<reference evidence="11 12" key="1">
    <citation type="submission" date="2016-09" db="EMBL/GenBank/DDBJ databases">
        <title>Draft genome sequence of the soil isolate, Lysinibacillus fusiformis M5, a potential hypoxanthine producer.</title>
        <authorList>
            <person name="Gallegos-Monterrosa R."/>
            <person name="Maroti G."/>
            <person name="Balint B."/>
            <person name="Kovacs A.T."/>
        </authorList>
    </citation>
    <scope>NUCLEOTIDE SEQUENCE [LARGE SCALE GENOMIC DNA]</scope>
    <source>
        <strain evidence="11 12">M5</strain>
    </source>
</reference>
<keyword evidence="10" id="KW-0813">Transport</keyword>
<keyword evidence="10" id="KW-0406">Ion transport</keyword>
<evidence type="ECO:0000313" key="11">
    <source>
        <dbReference type="EMBL" id="ODV56754.1"/>
    </source>
</evidence>
<comment type="function">
    <text evidence="9 10">Fluoride-specific ion channel. Important for reducing fluoride concentration in the cell, thus reducing its toxicity.</text>
</comment>
<keyword evidence="4 10" id="KW-1133">Transmembrane helix</keyword>
<comment type="activity regulation">
    <text evidence="10">Na(+) is not transported, but it plays an essential structural role and its presence is essential for fluoride channel function.</text>
</comment>
<keyword evidence="2 10" id="KW-1003">Cell membrane</keyword>
<name>A0A1E4R8G7_9BACI</name>
<dbReference type="PANTHER" id="PTHR28259">
    <property type="entry name" value="FLUORIDE EXPORT PROTEIN 1-RELATED"/>
    <property type="match status" value="1"/>
</dbReference>
<protein>
    <recommendedName>
        <fullName evidence="10">Fluoride-specific ion channel FluC</fullName>
    </recommendedName>
</protein>
<evidence type="ECO:0000256" key="2">
    <source>
        <dbReference type="ARBA" id="ARBA00022475"/>
    </source>
</evidence>
<comment type="subcellular location">
    <subcellularLocation>
        <location evidence="1 10">Cell membrane</location>
        <topology evidence="1 10">Multi-pass membrane protein</topology>
    </subcellularLocation>
</comment>
<evidence type="ECO:0000256" key="6">
    <source>
        <dbReference type="ARBA" id="ARBA00023303"/>
    </source>
</evidence>
<sequence length="120" mass="12978">MKSFFTVGIGGIIGAIFRYGLSIAVPNSEGFPSTTLLINLLGCFCLAWLFTTFTKRTPLVLGIGTGFCGAFTTYSTFSLETLLLVQQNEWLLAVLYVFISVVGGLICAWLGIRLARGRLA</sequence>
<evidence type="ECO:0000256" key="7">
    <source>
        <dbReference type="ARBA" id="ARBA00035120"/>
    </source>
</evidence>
<comment type="similarity">
    <text evidence="7 10">Belongs to the fluoride channel Fluc/FEX (TC 1.A.43) family.</text>
</comment>
<feature type="binding site" evidence="10">
    <location>
        <position position="69"/>
    </location>
    <ligand>
        <name>Na(+)</name>
        <dbReference type="ChEBI" id="CHEBI:29101"/>
        <note>structural</note>
    </ligand>
</feature>